<comment type="pathway">
    <text evidence="2 9">Amino-acid biosynthesis; L-tryptophan biosynthesis; L-tryptophan from chorismate: step 4/5.</text>
</comment>
<dbReference type="PROSITE" id="PS00614">
    <property type="entry name" value="IGPS"/>
    <property type="match status" value="1"/>
</dbReference>
<dbReference type="CDD" id="cd00331">
    <property type="entry name" value="IGPS"/>
    <property type="match status" value="1"/>
</dbReference>
<dbReference type="UniPathway" id="UPA00035">
    <property type="reaction ID" value="UER00043"/>
</dbReference>
<keyword evidence="7 9" id="KW-0057">Aromatic amino acid biosynthesis</keyword>
<dbReference type="HAMAP" id="MF_00134_B">
    <property type="entry name" value="IGPS_B"/>
    <property type="match status" value="1"/>
</dbReference>
<evidence type="ECO:0000259" key="10">
    <source>
        <dbReference type="Pfam" id="PF00218"/>
    </source>
</evidence>
<dbReference type="NCBIfam" id="NF001377">
    <property type="entry name" value="PRK00278.2-4"/>
    <property type="match status" value="1"/>
</dbReference>
<dbReference type="FunFam" id="3.20.20.70:FF:000024">
    <property type="entry name" value="Indole-3-glycerol phosphate synthase"/>
    <property type="match status" value="1"/>
</dbReference>
<accession>A0A7I8DP56</accession>
<dbReference type="InterPro" id="IPR013798">
    <property type="entry name" value="Indole-3-glycerol_P_synth_dom"/>
</dbReference>
<gene>
    <name evidence="9 11" type="primary">trpC</name>
    <name evidence="11" type="ORF">bsdcttw_25480</name>
</gene>
<keyword evidence="6 9" id="KW-0822">Tryptophan biosynthesis</keyword>
<evidence type="ECO:0000256" key="1">
    <source>
        <dbReference type="ARBA" id="ARBA00001633"/>
    </source>
</evidence>
<dbReference type="EMBL" id="AP023368">
    <property type="protein sequence ID" value="BCJ99507.1"/>
    <property type="molecule type" value="Genomic_DNA"/>
</dbReference>
<dbReference type="PANTHER" id="PTHR22854:SF2">
    <property type="entry name" value="INDOLE-3-GLYCEROL-PHOSPHATE SYNTHASE"/>
    <property type="match status" value="1"/>
</dbReference>
<dbReference type="Pfam" id="PF00218">
    <property type="entry name" value="IGPS"/>
    <property type="match status" value="1"/>
</dbReference>
<protein>
    <recommendedName>
        <fullName evidence="9">Indole-3-glycerol phosphate synthase</fullName>
        <shortName evidence="9">IGPS</shortName>
        <ecNumber evidence="9">4.1.1.48</ecNumber>
    </recommendedName>
</protein>
<reference evidence="11 12" key="2">
    <citation type="submission" date="2020-08" db="EMBL/GenBank/DDBJ databases">
        <authorList>
            <person name="Ueki A."/>
            <person name="Tonouchi A."/>
        </authorList>
    </citation>
    <scope>NUCLEOTIDE SEQUENCE [LARGE SCALE GENOMIC DNA]</scope>
    <source>
        <strain evidence="11 12">CTTW</strain>
    </source>
</reference>
<comment type="catalytic activity">
    <reaction evidence="1 9">
        <text>1-(2-carboxyphenylamino)-1-deoxy-D-ribulose 5-phosphate + H(+) = (1S,2R)-1-C-(indol-3-yl)glycerol 3-phosphate + CO2 + H2O</text>
        <dbReference type="Rhea" id="RHEA:23476"/>
        <dbReference type="ChEBI" id="CHEBI:15377"/>
        <dbReference type="ChEBI" id="CHEBI:15378"/>
        <dbReference type="ChEBI" id="CHEBI:16526"/>
        <dbReference type="ChEBI" id="CHEBI:58613"/>
        <dbReference type="ChEBI" id="CHEBI:58866"/>
        <dbReference type="EC" id="4.1.1.48"/>
    </reaction>
</comment>
<dbReference type="KEGG" id="acht:bsdcttw_25480"/>
<keyword evidence="4 9" id="KW-0028">Amino-acid biosynthesis</keyword>
<keyword evidence="5 9" id="KW-0210">Decarboxylase</keyword>
<dbReference type="AlphaFoldDB" id="A0A7I8DP56"/>
<reference evidence="11 12" key="1">
    <citation type="submission" date="2020-08" db="EMBL/GenBank/DDBJ databases">
        <title>Draft genome sequencing of an Anaerocolumna strain isolated from anoxic soil subjected to BSD treatment.</title>
        <authorList>
            <person name="Uek A."/>
            <person name="Tonouchi A."/>
        </authorList>
    </citation>
    <scope>NUCLEOTIDE SEQUENCE [LARGE SCALE GENOMIC DNA]</scope>
    <source>
        <strain evidence="11 12">CTTW</strain>
    </source>
</reference>
<keyword evidence="12" id="KW-1185">Reference proteome</keyword>
<dbReference type="RefSeq" id="WP_185255271.1">
    <property type="nucleotide sequence ID" value="NZ_AP023368.1"/>
</dbReference>
<proteinExistence type="inferred from homology"/>
<dbReference type="InterPro" id="IPR001468">
    <property type="entry name" value="Indole-3-GlycerolPSynthase_CS"/>
</dbReference>
<dbReference type="SUPFAM" id="SSF51366">
    <property type="entry name" value="Ribulose-phoshate binding barrel"/>
    <property type="match status" value="1"/>
</dbReference>
<evidence type="ECO:0000256" key="3">
    <source>
        <dbReference type="ARBA" id="ARBA00008737"/>
    </source>
</evidence>
<dbReference type="InterPro" id="IPR011060">
    <property type="entry name" value="RibuloseP-bd_barrel"/>
</dbReference>
<dbReference type="PANTHER" id="PTHR22854">
    <property type="entry name" value="TRYPTOPHAN BIOSYNTHESIS PROTEIN"/>
    <property type="match status" value="1"/>
</dbReference>
<evidence type="ECO:0000256" key="2">
    <source>
        <dbReference type="ARBA" id="ARBA00004696"/>
    </source>
</evidence>
<evidence type="ECO:0000256" key="8">
    <source>
        <dbReference type="ARBA" id="ARBA00023239"/>
    </source>
</evidence>
<evidence type="ECO:0000313" key="11">
    <source>
        <dbReference type="EMBL" id="BCJ99507.1"/>
    </source>
</evidence>
<evidence type="ECO:0000256" key="6">
    <source>
        <dbReference type="ARBA" id="ARBA00022822"/>
    </source>
</evidence>
<feature type="domain" description="Indole-3-glycerol phosphate synthase" evidence="10">
    <location>
        <begin position="3"/>
        <end position="256"/>
    </location>
</feature>
<comment type="similarity">
    <text evidence="3 9">Belongs to the TrpC family.</text>
</comment>
<dbReference type="GO" id="GO:0004640">
    <property type="term" value="F:phosphoribosylanthranilate isomerase activity"/>
    <property type="evidence" value="ECO:0007669"/>
    <property type="project" value="TreeGrafter"/>
</dbReference>
<keyword evidence="8 9" id="KW-0456">Lyase</keyword>
<evidence type="ECO:0000256" key="5">
    <source>
        <dbReference type="ARBA" id="ARBA00022793"/>
    </source>
</evidence>
<evidence type="ECO:0000313" key="12">
    <source>
        <dbReference type="Proteomes" id="UP000515703"/>
    </source>
</evidence>
<dbReference type="EC" id="4.1.1.48" evidence="9"/>
<dbReference type="GO" id="GO:0004425">
    <property type="term" value="F:indole-3-glycerol-phosphate synthase activity"/>
    <property type="evidence" value="ECO:0007669"/>
    <property type="project" value="UniProtKB-UniRule"/>
</dbReference>
<name>A0A7I8DP56_9FIRM</name>
<dbReference type="Proteomes" id="UP000515703">
    <property type="component" value="Chromosome"/>
</dbReference>
<dbReference type="GO" id="GO:0000162">
    <property type="term" value="P:L-tryptophan biosynthetic process"/>
    <property type="evidence" value="ECO:0007669"/>
    <property type="project" value="UniProtKB-UniRule"/>
</dbReference>
<dbReference type="InterPro" id="IPR045186">
    <property type="entry name" value="Indole-3-glycerol_P_synth"/>
</dbReference>
<evidence type="ECO:0000256" key="9">
    <source>
        <dbReference type="HAMAP-Rule" id="MF_00134"/>
    </source>
</evidence>
<dbReference type="InterPro" id="IPR013785">
    <property type="entry name" value="Aldolase_TIM"/>
</dbReference>
<evidence type="ECO:0000256" key="7">
    <source>
        <dbReference type="ARBA" id="ARBA00023141"/>
    </source>
</evidence>
<sequence>MILDTIVSATKIRIEKEKQEIPLNTIEDLAQKMPRLENYPFEAALRKDLFHFICEVKKASPSKGVIAEDFPYLAIAREYEEAGASCISILTEPYFFLGKDIYLTEIRKTVTLPLLRKDFILEPYQIYQAKVIGADAILLICSILNDKELTEYLNLCKYLGLSALVEAHDEVEVKRAVHAGASIVGVNNRNLKTFDVDVTLSTTLRKYAPDNILFVAESGIKTAEDIRILKENKVNAALIGETFMRTSDKKQKLAELRGEAINGKG</sequence>
<dbReference type="Gene3D" id="3.20.20.70">
    <property type="entry name" value="Aldolase class I"/>
    <property type="match status" value="1"/>
</dbReference>
<organism evidence="11 12">
    <name type="scientific">Anaerocolumna chitinilytica</name>
    <dbReference type="NCBI Taxonomy" id="1727145"/>
    <lineage>
        <taxon>Bacteria</taxon>
        <taxon>Bacillati</taxon>
        <taxon>Bacillota</taxon>
        <taxon>Clostridia</taxon>
        <taxon>Lachnospirales</taxon>
        <taxon>Lachnospiraceae</taxon>
        <taxon>Anaerocolumna</taxon>
    </lineage>
</organism>
<evidence type="ECO:0000256" key="4">
    <source>
        <dbReference type="ARBA" id="ARBA00022605"/>
    </source>
</evidence>